<feature type="chain" id="PRO_5013682318" description="Metallo-beta-lactamase domain-containing protein" evidence="2">
    <location>
        <begin position="24"/>
        <end position="384"/>
    </location>
</feature>
<dbReference type="Pfam" id="PF12836">
    <property type="entry name" value="HHH_3"/>
    <property type="match status" value="1"/>
</dbReference>
<dbReference type="CDD" id="cd07731">
    <property type="entry name" value="ComA-like_MBL-fold"/>
    <property type="match status" value="1"/>
</dbReference>
<comment type="caution">
    <text evidence="4">The sequence shown here is derived from an EMBL/GenBank/DDBJ whole genome shotgun (WGS) entry which is preliminary data.</text>
</comment>
<keyword evidence="2" id="KW-0732">Signal</keyword>
<dbReference type="InterPro" id="IPR036866">
    <property type="entry name" value="RibonucZ/Hydroxyglut_hydro"/>
</dbReference>
<dbReference type="PANTHER" id="PTHR30619">
    <property type="entry name" value="DNA INTERNALIZATION/COMPETENCE PROTEIN COMEC/REC2"/>
    <property type="match status" value="1"/>
</dbReference>
<feature type="signal peptide" evidence="2">
    <location>
        <begin position="1"/>
        <end position="23"/>
    </location>
</feature>
<dbReference type="PANTHER" id="PTHR30619:SF1">
    <property type="entry name" value="RECOMBINATION PROTEIN 2"/>
    <property type="match status" value="1"/>
</dbReference>
<keyword evidence="5" id="KW-1185">Reference proteome</keyword>
<organism evidence="4 5">
    <name type="scientific">Longimonas halophila</name>
    <dbReference type="NCBI Taxonomy" id="1469170"/>
    <lineage>
        <taxon>Bacteria</taxon>
        <taxon>Pseudomonadati</taxon>
        <taxon>Rhodothermota</taxon>
        <taxon>Rhodothermia</taxon>
        <taxon>Rhodothermales</taxon>
        <taxon>Salisaetaceae</taxon>
        <taxon>Longimonas</taxon>
    </lineage>
</organism>
<protein>
    <recommendedName>
        <fullName evidence="3">Metallo-beta-lactamase domain-containing protein</fullName>
    </recommendedName>
</protein>
<dbReference type="Gene3D" id="1.10.150.320">
    <property type="entry name" value="Photosystem II 12 kDa extrinsic protein"/>
    <property type="match status" value="1"/>
</dbReference>
<evidence type="ECO:0000313" key="5">
    <source>
        <dbReference type="Proteomes" id="UP000221024"/>
    </source>
</evidence>
<dbReference type="SUPFAM" id="SSF47781">
    <property type="entry name" value="RuvA domain 2-like"/>
    <property type="match status" value="1"/>
</dbReference>
<evidence type="ECO:0000256" key="1">
    <source>
        <dbReference type="SAM" id="MobiDB-lite"/>
    </source>
</evidence>
<feature type="compositionally biased region" description="Low complexity" evidence="1">
    <location>
        <begin position="35"/>
        <end position="48"/>
    </location>
</feature>
<evidence type="ECO:0000313" key="4">
    <source>
        <dbReference type="EMBL" id="PEN05206.1"/>
    </source>
</evidence>
<sequence>MSPFGMPRVLVLIAFLTTSIAFVGCQSSDPDAESDTSAPSAEAPSTESDTARADSTAAPLRITMLDVGQGESILLESPGGQTILYDGGTNSADVLGQLRALDIETIDLVVASHPDEDHIGGLDEVIAAYAPRFVLDNGLAHSTQTYERYLDAIEEAGSQLIPPERQTIEFGPVALEVVPPPGDESFGQNDNSVGFLLRYGDFLMSSYGDAERDQFEWLLDTHPDLFPDVDVHKSSHHASRNGDVASVLEKIRPEVVLASLGSDNRYGHPHDEALLRYDRLDATVYRTDRHGTIRLRAYPDGTYEVEPAMSVAAIIEARCVNVNSAASDELVRITNVGPATAEGIIAARPFSSLDDLARVDGLATASIEAIKTQGLACAEGSIAN</sequence>
<dbReference type="InterPro" id="IPR052159">
    <property type="entry name" value="Competence_DNA_uptake"/>
</dbReference>
<dbReference type="AlphaFoldDB" id="A0A2H3P2C6"/>
<feature type="domain" description="Metallo-beta-lactamase" evidence="3">
    <location>
        <begin position="69"/>
        <end position="260"/>
    </location>
</feature>
<dbReference type="SMART" id="SM00849">
    <property type="entry name" value="Lactamase_B"/>
    <property type="match status" value="1"/>
</dbReference>
<feature type="region of interest" description="Disordered" evidence="1">
    <location>
        <begin position="28"/>
        <end position="54"/>
    </location>
</feature>
<dbReference type="InterPro" id="IPR035681">
    <property type="entry name" value="ComA-like_MBL"/>
</dbReference>
<evidence type="ECO:0000259" key="3">
    <source>
        <dbReference type="SMART" id="SM00849"/>
    </source>
</evidence>
<dbReference type="RefSeq" id="WP_098063156.1">
    <property type="nucleotide sequence ID" value="NZ_PDEP01000015.1"/>
</dbReference>
<gene>
    <name evidence="4" type="ORF">CRI93_13415</name>
</gene>
<dbReference type="SUPFAM" id="SSF56281">
    <property type="entry name" value="Metallo-hydrolase/oxidoreductase"/>
    <property type="match status" value="1"/>
</dbReference>
<evidence type="ECO:0000256" key="2">
    <source>
        <dbReference type="SAM" id="SignalP"/>
    </source>
</evidence>
<dbReference type="Pfam" id="PF00753">
    <property type="entry name" value="Lactamase_B"/>
    <property type="match status" value="1"/>
</dbReference>
<dbReference type="Proteomes" id="UP000221024">
    <property type="component" value="Unassembled WGS sequence"/>
</dbReference>
<dbReference type="EMBL" id="PDEP01000015">
    <property type="protein sequence ID" value="PEN05206.1"/>
    <property type="molecule type" value="Genomic_DNA"/>
</dbReference>
<dbReference type="Gene3D" id="3.60.15.10">
    <property type="entry name" value="Ribonuclease Z/Hydroxyacylglutathione hydrolase-like"/>
    <property type="match status" value="1"/>
</dbReference>
<name>A0A2H3P2C6_9BACT</name>
<dbReference type="InterPro" id="IPR010994">
    <property type="entry name" value="RuvA_2-like"/>
</dbReference>
<proteinExistence type="predicted"/>
<dbReference type="OrthoDB" id="418728at2"/>
<accession>A0A2H3P2C6</accession>
<reference evidence="4 5" key="1">
    <citation type="submission" date="2017-10" db="EMBL/GenBank/DDBJ databases">
        <title>Draft genome of Longimonas halophila.</title>
        <authorList>
            <person name="Goh K.M."/>
            <person name="Shamsir M.S."/>
            <person name="Lim S.W."/>
        </authorList>
    </citation>
    <scope>NUCLEOTIDE SEQUENCE [LARGE SCALE GENOMIC DNA]</scope>
    <source>
        <strain evidence="4 5">KCTC 42399</strain>
    </source>
</reference>
<dbReference type="InterPro" id="IPR001279">
    <property type="entry name" value="Metallo-B-lactamas"/>
</dbReference>